<evidence type="ECO:0000256" key="7">
    <source>
        <dbReference type="SAM" id="Phobius"/>
    </source>
</evidence>
<feature type="transmembrane region" description="Helical" evidence="7">
    <location>
        <begin position="745"/>
        <end position="769"/>
    </location>
</feature>
<evidence type="ECO:0000256" key="6">
    <source>
        <dbReference type="ARBA" id="ARBA00038076"/>
    </source>
</evidence>
<feature type="transmembrane region" description="Helical" evidence="7">
    <location>
        <begin position="20"/>
        <end position="43"/>
    </location>
</feature>
<name>A0A4R1L613_9BACT</name>
<dbReference type="NCBIfam" id="TIGR03434">
    <property type="entry name" value="ADOP"/>
    <property type="match status" value="1"/>
</dbReference>
<dbReference type="GO" id="GO:0005886">
    <property type="term" value="C:plasma membrane"/>
    <property type="evidence" value="ECO:0007669"/>
    <property type="project" value="UniProtKB-SubCell"/>
</dbReference>
<keyword evidence="2" id="KW-1003">Cell membrane</keyword>
<comment type="subcellular location">
    <subcellularLocation>
        <location evidence="1">Cell membrane</location>
        <topology evidence="1">Multi-pass membrane protein</topology>
    </subcellularLocation>
</comment>
<evidence type="ECO:0000259" key="9">
    <source>
        <dbReference type="Pfam" id="PF12704"/>
    </source>
</evidence>
<dbReference type="Pfam" id="PF12704">
    <property type="entry name" value="MacB_PCD"/>
    <property type="match status" value="2"/>
</dbReference>
<dbReference type="Pfam" id="PF02687">
    <property type="entry name" value="FtsX"/>
    <property type="match status" value="2"/>
</dbReference>
<feature type="domain" description="MacB-like periplasmic core" evidence="9">
    <location>
        <begin position="492"/>
        <end position="633"/>
    </location>
</feature>
<evidence type="ECO:0000256" key="3">
    <source>
        <dbReference type="ARBA" id="ARBA00022692"/>
    </source>
</evidence>
<comment type="similarity">
    <text evidence="6">Belongs to the ABC-4 integral membrane protein family.</text>
</comment>
<dbReference type="PANTHER" id="PTHR30572:SF4">
    <property type="entry name" value="ABC TRANSPORTER PERMEASE YTRF"/>
    <property type="match status" value="1"/>
</dbReference>
<organism evidence="10 11">
    <name type="scientific">Acidipila rosea</name>
    <dbReference type="NCBI Taxonomy" id="768535"/>
    <lineage>
        <taxon>Bacteria</taxon>
        <taxon>Pseudomonadati</taxon>
        <taxon>Acidobacteriota</taxon>
        <taxon>Terriglobia</taxon>
        <taxon>Terriglobales</taxon>
        <taxon>Acidobacteriaceae</taxon>
        <taxon>Acidipila</taxon>
    </lineage>
</organism>
<dbReference type="InterPro" id="IPR050250">
    <property type="entry name" value="Macrolide_Exporter_MacB"/>
</dbReference>
<protein>
    <submittedName>
        <fullName evidence="10">Putative permease</fullName>
    </submittedName>
</protein>
<feature type="transmembrane region" description="Helical" evidence="7">
    <location>
        <begin position="280"/>
        <end position="304"/>
    </location>
</feature>
<feature type="transmembrane region" description="Helical" evidence="7">
    <location>
        <begin position="371"/>
        <end position="392"/>
    </location>
</feature>
<dbReference type="EMBL" id="SMGK01000002">
    <property type="protein sequence ID" value="TCK73554.1"/>
    <property type="molecule type" value="Genomic_DNA"/>
</dbReference>
<dbReference type="GO" id="GO:0022857">
    <property type="term" value="F:transmembrane transporter activity"/>
    <property type="evidence" value="ECO:0007669"/>
    <property type="project" value="TreeGrafter"/>
</dbReference>
<dbReference type="PANTHER" id="PTHR30572">
    <property type="entry name" value="MEMBRANE COMPONENT OF TRANSPORTER-RELATED"/>
    <property type="match status" value="1"/>
</dbReference>
<dbReference type="InterPro" id="IPR025857">
    <property type="entry name" value="MacB_PCD"/>
</dbReference>
<evidence type="ECO:0000256" key="2">
    <source>
        <dbReference type="ARBA" id="ARBA00022475"/>
    </source>
</evidence>
<dbReference type="InterPro" id="IPR017800">
    <property type="entry name" value="ADOP"/>
</dbReference>
<accession>A0A4R1L613</accession>
<comment type="caution">
    <text evidence="10">The sequence shown here is derived from an EMBL/GenBank/DDBJ whole genome shotgun (WGS) entry which is preliminary data.</text>
</comment>
<keyword evidence="11" id="KW-1185">Reference proteome</keyword>
<dbReference type="AlphaFoldDB" id="A0A4R1L613"/>
<feature type="domain" description="ABC3 transporter permease C-terminal" evidence="8">
    <location>
        <begin position="287"/>
        <end position="401"/>
    </location>
</feature>
<feature type="transmembrane region" description="Helical" evidence="7">
    <location>
        <begin position="789"/>
        <end position="809"/>
    </location>
</feature>
<sequence>MTLLIGQFKQVLRRLGRAPLFTTITLLTLAIGVGANTVIFSVVEGVLLKPLPYPHPEQLIGVWHTAPGIGLKELNMSPSIYFIDREQNTTLQDIGVYSGDSLNVTGAGQPEHVRGLDVTDGTLPILGVAPALGRLFTRNDDSPGSPETVLLSYAYWQKKFGGASSVLGRSITVDGKPRQIIGVLPRGFHFLDQQDAALILPFRWDRSKIKLGNFSQRAIARLKPGVTMAQASADMARLLPVVLRSFPAPEGFSADLLEKARISPSLRPLKQDVVGDVGKVLWVLMASIGLVLLVACANVANLVLVRVEGRRQELAIRSALGAGWRRIAEELLFESIVLGVGGSVLGLAFAYGGLRLLVALAPTGLPRIHEIGIDLPVLLFTLALALFTSLLIGSIPVVKYAGAALNSGLREGGRGASQGRERHRARKALVIVQVALALVLLICSGLMIRTFRALMHVSPGFTAPESIQTFRFYIPETQIPDSKRDQLIQMNQTIMDKLAAIPGVSAVSFSNSVPMDDYDSNDVLYAQDHVLAEGELPPIRRFQFISPGTFATLGTKLLAGRDLTWTDIYQKRNVAIISENFAREYWQSPNRAIGKRIRVGGTDEWREIVGVAQDVHQNGVDQPAPSIVYWPLMQNNFEGQKEMVRRGVAFIIRSPRAGSLSFINEIQRQVWSVNPDVPLADITTLGELYTKSMARTSFTLVMLCVAGGMALLLGMIGIYGVIAYSVSQRTREIGIRMALGAQRRALIAMFVRQGLLLTGIGIGCGLVVSFVTMRLMSALLFHVSPVDPITYATITAGVVAIASFACYLPSRQAATVDPMDALRAE</sequence>
<dbReference type="Proteomes" id="UP000295210">
    <property type="component" value="Unassembled WGS sequence"/>
</dbReference>
<keyword evidence="3 7" id="KW-0812">Transmembrane</keyword>
<dbReference type="OrthoDB" id="6277143at2"/>
<evidence type="ECO:0000256" key="5">
    <source>
        <dbReference type="ARBA" id="ARBA00023136"/>
    </source>
</evidence>
<keyword evidence="4 7" id="KW-1133">Transmembrane helix</keyword>
<dbReference type="RefSeq" id="WP_131993243.1">
    <property type="nucleotide sequence ID" value="NZ_SMGK01000002.1"/>
</dbReference>
<feature type="domain" description="ABC3 transporter permease C-terminal" evidence="8">
    <location>
        <begin position="706"/>
        <end position="817"/>
    </location>
</feature>
<feature type="domain" description="MacB-like periplasmic core" evidence="9">
    <location>
        <begin position="22"/>
        <end position="237"/>
    </location>
</feature>
<evidence type="ECO:0000256" key="1">
    <source>
        <dbReference type="ARBA" id="ARBA00004651"/>
    </source>
</evidence>
<dbReference type="InterPro" id="IPR003838">
    <property type="entry name" value="ABC3_permease_C"/>
</dbReference>
<gene>
    <name evidence="10" type="ORF">C7378_1167</name>
</gene>
<evidence type="ECO:0000313" key="11">
    <source>
        <dbReference type="Proteomes" id="UP000295210"/>
    </source>
</evidence>
<evidence type="ECO:0000313" key="10">
    <source>
        <dbReference type="EMBL" id="TCK73554.1"/>
    </source>
</evidence>
<proteinExistence type="inferred from homology"/>
<evidence type="ECO:0000256" key="4">
    <source>
        <dbReference type="ARBA" id="ARBA00022989"/>
    </source>
</evidence>
<feature type="transmembrane region" description="Helical" evidence="7">
    <location>
        <begin position="428"/>
        <end position="448"/>
    </location>
</feature>
<reference evidence="10 11" key="1">
    <citation type="submission" date="2019-03" db="EMBL/GenBank/DDBJ databases">
        <title>Genomic Encyclopedia of Type Strains, Phase IV (KMG-IV): sequencing the most valuable type-strain genomes for metagenomic binning, comparative biology and taxonomic classification.</title>
        <authorList>
            <person name="Goeker M."/>
        </authorList>
    </citation>
    <scope>NUCLEOTIDE SEQUENCE [LARGE SCALE GENOMIC DNA]</scope>
    <source>
        <strain evidence="10 11">DSM 103428</strain>
    </source>
</reference>
<keyword evidence="5 7" id="KW-0472">Membrane</keyword>
<evidence type="ECO:0000259" key="8">
    <source>
        <dbReference type="Pfam" id="PF02687"/>
    </source>
</evidence>
<feature type="transmembrane region" description="Helical" evidence="7">
    <location>
        <begin position="700"/>
        <end position="724"/>
    </location>
</feature>
<feature type="transmembrane region" description="Helical" evidence="7">
    <location>
        <begin position="331"/>
        <end position="351"/>
    </location>
</feature>